<dbReference type="STRING" id="553467.SAMN04488063_3265"/>
<accession>A0A1I2VPM7</accession>
<dbReference type="EMBL" id="FOOQ01000006">
    <property type="protein sequence ID" value="SFG91264.1"/>
    <property type="molecule type" value="Genomic_DNA"/>
</dbReference>
<gene>
    <name evidence="2" type="ORF">SAMN04488063_3265</name>
</gene>
<reference evidence="3" key="1">
    <citation type="submission" date="2016-10" db="EMBL/GenBank/DDBJ databases">
        <authorList>
            <person name="Varghese N."/>
            <person name="Submissions S."/>
        </authorList>
    </citation>
    <scope>NUCLEOTIDE SEQUENCE [LARGE SCALE GENOMIC DNA]</scope>
    <source>
        <strain evidence="3">CGMCC 1.7739</strain>
    </source>
</reference>
<feature type="coiled-coil region" evidence="1">
    <location>
        <begin position="95"/>
        <end position="125"/>
    </location>
</feature>
<proteinExistence type="predicted"/>
<evidence type="ECO:0000256" key="1">
    <source>
        <dbReference type="SAM" id="Coils"/>
    </source>
</evidence>
<dbReference type="OrthoDB" id="350675at2157"/>
<name>A0A1I2VPM7_9EURY</name>
<keyword evidence="1" id="KW-0175">Coiled coil</keyword>
<organism evidence="2 3">
    <name type="scientific">Halopelagius inordinatus</name>
    <dbReference type="NCBI Taxonomy" id="553467"/>
    <lineage>
        <taxon>Archaea</taxon>
        <taxon>Methanobacteriati</taxon>
        <taxon>Methanobacteriota</taxon>
        <taxon>Stenosarchaea group</taxon>
        <taxon>Halobacteria</taxon>
        <taxon>Halobacteriales</taxon>
        <taxon>Haloferacaceae</taxon>
    </lineage>
</organism>
<dbReference type="RefSeq" id="WP_092893628.1">
    <property type="nucleotide sequence ID" value="NZ_FOOQ01000006.1"/>
</dbReference>
<dbReference type="Proteomes" id="UP000198876">
    <property type="component" value="Unassembled WGS sequence"/>
</dbReference>
<sequence>MTGPPTTRRGALALLGSSLLAGCSGLGIQSGNDGPELGASALREVTEGSLPSLPRTLPVEISPAFLGDRESWPRIALDGVPAPLDSEDVPNGAIRERMSRERASARDALDRADAAESELQRLDALGDAREHAANLLGAWEAIENGLTRNAVVREAASVRDDLSAFADRWTYLGADPVRSALVHGELESRVRRADRFLSSELERGRRRYDPENPLAVGEAAATIEAARTNVAAADHIYDRFVDSLADPTNLRRRFAGAGETLAGRLREASADLPAESEETKAIVGRSIEGTPAESALDGLRWRAANARGRESGGDDPATELLDMHSLLAAVEAFRTLRDRVTEGDSFTVSSVEDVETRREAAVDAVNAARTDDDYPRLTRAELPTVVGRLSRADDDIASREGTVRAGWIRREISTYVTQRHVAEAIPRASRTVGDALSGG</sequence>
<evidence type="ECO:0000313" key="3">
    <source>
        <dbReference type="Proteomes" id="UP000198876"/>
    </source>
</evidence>
<dbReference type="AlphaFoldDB" id="A0A1I2VPM7"/>
<keyword evidence="3" id="KW-1185">Reference proteome</keyword>
<evidence type="ECO:0000313" key="2">
    <source>
        <dbReference type="EMBL" id="SFG91264.1"/>
    </source>
</evidence>
<protein>
    <submittedName>
        <fullName evidence="2">Uncharacterized protein</fullName>
    </submittedName>
</protein>